<keyword evidence="1" id="KW-0812">Transmembrane</keyword>
<evidence type="ECO:0000259" key="3">
    <source>
        <dbReference type="Pfam" id="PF00593"/>
    </source>
</evidence>
<comment type="subcellular location">
    <subcellularLocation>
        <location evidence="1">Cell outer membrane</location>
        <topology evidence="1">Multi-pass membrane protein</topology>
    </subcellularLocation>
</comment>
<evidence type="ECO:0000256" key="1">
    <source>
        <dbReference type="PROSITE-ProRule" id="PRU01360"/>
    </source>
</evidence>
<dbReference type="OrthoDB" id="9768177at2"/>
<dbReference type="Pfam" id="PF00593">
    <property type="entry name" value="TonB_dep_Rec_b-barrel"/>
    <property type="match status" value="1"/>
</dbReference>
<dbReference type="InterPro" id="IPR039426">
    <property type="entry name" value="TonB-dep_rcpt-like"/>
</dbReference>
<evidence type="ECO:0000259" key="4">
    <source>
        <dbReference type="Pfam" id="PF07715"/>
    </source>
</evidence>
<dbReference type="SUPFAM" id="SSF49464">
    <property type="entry name" value="Carboxypeptidase regulatory domain-like"/>
    <property type="match status" value="1"/>
</dbReference>
<protein>
    <submittedName>
        <fullName evidence="5">TonB-linked outer membrane protein, SusC/RagA family</fullName>
    </submittedName>
</protein>
<dbReference type="InterPro" id="IPR000531">
    <property type="entry name" value="Beta-barrel_TonB"/>
</dbReference>
<dbReference type="Proteomes" id="UP000199031">
    <property type="component" value="Unassembled WGS sequence"/>
</dbReference>
<dbReference type="InterPro" id="IPR037066">
    <property type="entry name" value="Plug_dom_sf"/>
</dbReference>
<sequence>MAIRMHRLNTLLNANDKSLNMHKAIIAKTNCCMKKFLILVFFITCYCAQTMAQQFTVKGNVVDEYGRALAGVTIQSKKTNAVTTSAEDGVFSIAIQPNDVLQFSYSNYKTSSIAVPDSSAIIIAKLTPAAFAAPATTDVLYETRDNQKILGSVSTIYNGQLTTTPASLYAYALAGRLPGLYTQQNRGWKGFNDNALGSVDVDGLFYPNQKGLGAPNDNTEINLTLRGQSPITIVDGVQRDIYTIDPENIESVSVLKDGLSTILLGQRSSRGVILVTTKKPVAGKPHISLTAQTGIQQALELPDPLPAYQYAYLYNEAQSNEGKPLSYTEADFHAYRDHSDPYGHPDVNWFNTILKNNSLINRYSLNVTGGGTAARYTIGLGYLSDNALFNGSNPAYETNATIKRYTVNSNIDVDVTKYFNAKLQLFARVQEENQPGGGTDAIISQMYSTPNNAYPVFNPDGSFGGTQAFQRNLYAQLTQSGYIEDYERDIFSNLELNYKFDQFVPGLWAKVQSNISVYAANSTNRSAGVPSFKFSVSGNDTSYNRYGNFTDQGNNFNLTYSAQFWYLQGALGYTRSIRKNNFTVKAFYDRYESIFNYDLPKTLQNIALAGTYDFDGKYFLEAAVNYSGQDYYPPGNQFGLFYGAGLGWNLAKENFIKDNVSWINNLKLRATYGRTGNDNVGYFTWRESYQLNIVNPTYPIGINRASQGVTQQTTLANPNVTWEKADKYNVGIDAALFKNKFLLTADYYNNRYFDLLQLRGKQSSMIGIGYPYENLGINNYSGIEVQATYQNNIKDFNYAISGNISSQQSKVIYSDEIEQAYGWNKRTGQRVNIEFGYIADGLIQTQEEAETAAAPAGYTLQPGDIKYKDLNDDGLINQYDQTAIGESKSLMFYGVTASISYKGFDISVLLQGVANRKYLLIDNSFGSGTQQAYTYIVGRWTPEIGTASAFPRLTPGINANNDLWSSYWMRNGNYFRLKNAEIGYSLPYKLVNRLKMTQIRVFANGLNLFTHAAFDRVDPEVYQQAYPNQRIINFGLNVKF</sequence>
<dbReference type="NCBIfam" id="TIGR04056">
    <property type="entry name" value="OMP_RagA_SusC"/>
    <property type="match status" value="1"/>
</dbReference>
<gene>
    <name evidence="5" type="ORF">SAMN05444277_11182</name>
</gene>
<evidence type="ECO:0000313" key="5">
    <source>
        <dbReference type="EMBL" id="SFQ41479.1"/>
    </source>
</evidence>
<dbReference type="InterPro" id="IPR023996">
    <property type="entry name" value="TonB-dep_OMP_SusC/RagA"/>
</dbReference>
<name>A0A1I5YBC6_9BACT</name>
<keyword evidence="2" id="KW-0798">TonB box</keyword>
<accession>A0A1I5YBC6</accession>
<proteinExistence type="inferred from homology"/>
<dbReference type="STRING" id="1465490.SAMN05444277_11182"/>
<dbReference type="AlphaFoldDB" id="A0A1I5YBC6"/>
<dbReference type="GO" id="GO:0009279">
    <property type="term" value="C:cell outer membrane"/>
    <property type="evidence" value="ECO:0007669"/>
    <property type="project" value="UniProtKB-SubCell"/>
</dbReference>
<dbReference type="InterPro" id="IPR008969">
    <property type="entry name" value="CarboxyPept-like_regulatory"/>
</dbReference>
<comment type="similarity">
    <text evidence="1 2">Belongs to the TonB-dependent receptor family.</text>
</comment>
<keyword evidence="1" id="KW-0813">Transport</keyword>
<dbReference type="Pfam" id="PF07715">
    <property type="entry name" value="Plug"/>
    <property type="match status" value="1"/>
</dbReference>
<dbReference type="EMBL" id="FOXQ01000011">
    <property type="protein sequence ID" value="SFQ41479.1"/>
    <property type="molecule type" value="Genomic_DNA"/>
</dbReference>
<keyword evidence="1" id="KW-0998">Cell outer membrane</keyword>
<dbReference type="Gene3D" id="2.170.130.10">
    <property type="entry name" value="TonB-dependent receptor, plug domain"/>
    <property type="match status" value="1"/>
</dbReference>
<dbReference type="SUPFAM" id="SSF56935">
    <property type="entry name" value="Porins"/>
    <property type="match status" value="1"/>
</dbReference>
<keyword evidence="1" id="KW-1134">Transmembrane beta strand</keyword>
<dbReference type="InterPro" id="IPR012910">
    <property type="entry name" value="Plug_dom"/>
</dbReference>
<evidence type="ECO:0000313" key="6">
    <source>
        <dbReference type="Proteomes" id="UP000199031"/>
    </source>
</evidence>
<dbReference type="PROSITE" id="PS52016">
    <property type="entry name" value="TONB_DEPENDENT_REC_3"/>
    <property type="match status" value="1"/>
</dbReference>
<reference evidence="5 6" key="1">
    <citation type="submission" date="2016-10" db="EMBL/GenBank/DDBJ databases">
        <authorList>
            <person name="de Groot N.N."/>
        </authorList>
    </citation>
    <scope>NUCLEOTIDE SEQUENCE [LARGE SCALE GENOMIC DNA]</scope>
    <source>
        <strain evidence="5 6">DSM 28286</strain>
    </source>
</reference>
<feature type="domain" description="TonB-dependent receptor-like beta-barrel" evidence="3">
    <location>
        <begin position="446"/>
        <end position="1008"/>
    </location>
</feature>
<evidence type="ECO:0000256" key="2">
    <source>
        <dbReference type="RuleBase" id="RU003357"/>
    </source>
</evidence>
<organism evidence="5 6">
    <name type="scientific">Parafilimonas terrae</name>
    <dbReference type="NCBI Taxonomy" id="1465490"/>
    <lineage>
        <taxon>Bacteria</taxon>
        <taxon>Pseudomonadati</taxon>
        <taxon>Bacteroidota</taxon>
        <taxon>Chitinophagia</taxon>
        <taxon>Chitinophagales</taxon>
        <taxon>Chitinophagaceae</taxon>
        <taxon>Parafilimonas</taxon>
    </lineage>
</organism>
<feature type="domain" description="TonB-dependent receptor plug" evidence="4">
    <location>
        <begin position="146"/>
        <end position="272"/>
    </location>
</feature>
<keyword evidence="1 2" id="KW-0472">Membrane</keyword>
<keyword evidence="6" id="KW-1185">Reference proteome</keyword>